<evidence type="ECO:0000259" key="2">
    <source>
        <dbReference type="PROSITE" id="PS50943"/>
    </source>
</evidence>
<organism evidence="3 4">
    <name type="scientific">Thalassobacterium sedimentorum</name>
    <dbReference type="NCBI Taxonomy" id="3041258"/>
    <lineage>
        <taxon>Bacteria</taxon>
        <taxon>Pseudomonadati</taxon>
        <taxon>Verrucomicrobiota</taxon>
        <taxon>Opitutia</taxon>
        <taxon>Puniceicoccales</taxon>
        <taxon>Coraliomargaritaceae</taxon>
        <taxon>Thalassobacterium</taxon>
    </lineage>
</organism>
<keyword evidence="4" id="KW-1185">Reference proteome</keyword>
<name>A0ABU1AND1_9BACT</name>
<protein>
    <submittedName>
        <fullName evidence="3">Helix-turn-helix domain-containing protein</fullName>
    </submittedName>
</protein>
<evidence type="ECO:0000313" key="4">
    <source>
        <dbReference type="Proteomes" id="UP001243717"/>
    </source>
</evidence>
<accession>A0ABU1AND1</accession>
<feature type="region of interest" description="Disordered" evidence="1">
    <location>
        <begin position="128"/>
        <end position="147"/>
    </location>
</feature>
<reference evidence="3 4" key="1">
    <citation type="submission" date="2023-04" db="EMBL/GenBank/DDBJ databases">
        <title>A novel bacteria isolated from coastal sediment.</title>
        <authorList>
            <person name="Liu X.-J."/>
            <person name="Du Z.-J."/>
        </authorList>
    </citation>
    <scope>NUCLEOTIDE SEQUENCE [LARGE SCALE GENOMIC DNA]</scope>
    <source>
        <strain evidence="3 4">SDUM461004</strain>
    </source>
</reference>
<dbReference type="SUPFAM" id="SSF47413">
    <property type="entry name" value="lambda repressor-like DNA-binding domains"/>
    <property type="match status" value="1"/>
</dbReference>
<comment type="caution">
    <text evidence="3">The sequence shown here is derived from an EMBL/GenBank/DDBJ whole genome shotgun (WGS) entry which is preliminary data.</text>
</comment>
<evidence type="ECO:0000313" key="3">
    <source>
        <dbReference type="EMBL" id="MDQ8196305.1"/>
    </source>
</evidence>
<proteinExistence type="predicted"/>
<dbReference type="InterPro" id="IPR010982">
    <property type="entry name" value="Lambda_DNA-bd_dom_sf"/>
</dbReference>
<dbReference type="InterPro" id="IPR001387">
    <property type="entry name" value="Cro/C1-type_HTH"/>
</dbReference>
<dbReference type="Gene3D" id="1.10.260.40">
    <property type="entry name" value="lambda repressor-like DNA-binding domains"/>
    <property type="match status" value="1"/>
</dbReference>
<gene>
    <name evidence="3" type="ORF">QEH59_17855</name>
</gene>
<evidence type="ECO:0000256" key="1">
    <source>
        <dbReference type="SAM" id="MobiDB-lite"/>
    </source>
</evidence>
<dbReference type="Pfam" id="PF01381">
    <property type="entry name" value="HTH_3"/>
    <property type="match status" value="1"/>
</dbReference>
<dbReference type="EMBL" id="JARXIC010000061">
    <property type="protein sequence ID" value="MDQ8196305.1"/>
    <property type="molecule type" value="Genomic_DNA"/>
</dbReference>
<sequence length="147" mass="16046">MNIKIVKKKSPLAKSFSKSLASAEAQVELRKLEIVEELLQFMKREGINRSELAQRMGVGPSRITAMLNGTSNLTIDTLVRAGHAVGADLAQTFVPQGYQGHWVSAQKVQSTGVNCIKVEFAPKPMQHAISPQLKQKQPAKHDAEDAA</sequence>
<dbReference type="CDD" id="cd00093">
    <property type="entry name" value="HTH_XRE"/>
    <property type="match status" value="1"/>
</dbReference>
<feature type="domain" description="HTH cro/C1-type" evidence="2">
    <location>
        <begin position="38"/>
        <end position="93"/>
    </location>
</feature>
<dbReference type="Proteomes" id="UP001243717">
    <property type="component" value="Unassembled WGS sequence"/>
</dbReference>
<dbReference type="RefSeq" id="WP_308986740.1">
    <property type="nucleotide sequence ID" value="NZ_JARXIC010000061.1"/>
</dbReference>
<dbReference type="SMART" id="SM00530">
    <property type="entry name" value="HTH_XRE"/>
    <property type="match status" value="1"/>
</dbReference>
<dbReference type="PROSITE" id="PS50943">
    <property type="entry name" value="HTH_CROC1"/>
    <property type="match status" value="1"/>
</dbReference>